<dbReference type="PANTHER" id="PTHR40943:SF2">
    <property type="entry name" value="(S)-UREIDOGLYCINE AMINOHYDROLASE CUPIN DOMAIN-CONTAINING PROTEIN"/>
    <property type="match status" value="1"/>
</dbReference>
<dbReference type="RefSeq" id="WP_091303046.1">
    <property type="nucleotide sequence ID" value="NZ_FOCE01000010.1"/>
</dbReference>
<keyword evidence="3" id="KW-1185">Reference proteome</keyword>
<organism evidence="2 3">
    <name type="scientific">Gemmobacter aquatilis</name>
    <dbReference type="NCBI Taxonomy" id="933059"/>
    <lineage>
        <taxon>Bacteria</taxon>
        <taxon>Pseudomonadati</taxon>
        <taxon>Pseudomonadota</taxon>
        <taxon>Alphaproteobacteria</taxon>
        <taxon>Rhodobacterales</taxon>
        <taxon>Paracoccaceae</taxon>
        <taxon>Gemmobacter</taxon>
    </lineage>
</organism>
<evidence type="ECO:0000259" key="1">
    <source>
        <dbReference type="Pfam" id="PF05899"/>
    </source>
</evidence>
<dbReference type="AlphaFoldDB" id="A0A1H8L3X7"/>
<dbReference type="InterPro" id="IPR008579">
    <property type="entry name" value="UGlyAH_Cupin_dom"/>
</dbReference>
<evidence type="ECO:0000313" key="3">
    <source>
        <dbReference type="Proteomes" id="UP000198761"/>
    </source>
</evidence>
<reference evidence="2 3" key="1">
    <citation type="submission" date="2016-10" db="EMBL/GenBank/DDBJ databases">
        <authorList>
            <person name="de Groot N.N."/>
        </authorList>
    </citation>
    <scope>NUCLEOTIDE SEQUENCE [LARGE SCALE GENOMIC DNA]</scope>
    <source>
        <strain evidence="2 3">DSM 3857</strain>
    </source>
</reference>
<dbReference type="InterPro" id="IPR014710">
    <property type="entry name" value="RmlC-like_jellyroll"/>
</dbReference>
<dbReference type="InterPro" id="IPR011051">
    <property type="entry name" value="RmlC_Cupin_sf"/>
</dbReference>
<accession>A0A1H8L3X7</accession>
<dbReference type="EMBL" id="FOCE01000010">
    <property type="protein sequence ID" value="SEN99368.1"/>
    <property type="molecule type" value="Genomic_DNA"/>
</dbReference>
<proteinExistence type="predicted"/>
<dbReference type="STRING" id="933059.SAMN04488103_11081"/>
<dbReference type="Proteomes" id="UP000198761">
    <property type="component" value="Unassembled WGS sequence"/>
</dbReference>
<evidence type="ECO:0000313" key="2">
    <source>
        <dbReference type="EMBL" id="SEN99368.1"/>
    </source>
</evidence>
<dbReference type="OrthoDB" id="9799053at2"/>
<gene>
    <name evidence="2" type="ORF">SAMN04488103_11081</name>
</gene>
<dbReference type="PANTHER" id="PTHR40943">
    <property type="entry name" value="CYTOPLASMIC PROTEIN-RELATED"/>
    <property type="match status" value="1"/>
</dbReference>
<protein>
    <recommendedName>
        <fullName evidence="1">(S)-ureidoglycine aminohydrolase cupin domain-containing protein</fullName>
    </recommendedName>
</protein>
<dbReference type="Gene3D" id="2.60.120.10">
    <property type="entry name" value="Jelly Rolls"/>
    <property type="match status" value="1"/>
</dbReference>
<dbReference type="Pfam" id="PF05899">
    <property type="entry name" value="Cupin_3"/>
    <property type="match status" value="1"/>
</dbReference>
<dbReference type="SUPFAM" id="SSF51182">
    <property type="entry name" value="RmlC-like cupins"/>
    <property type="match status" value="1"/>
</dbReference>
<feature type="domain" description="(S)-ureidoglycine aminohydrolase cupin" evidence="1">
    <location>
        <begin position="40"/>
        <end position="109"/>
    </location>
</feature>
<name>A0A1H8L3X7_9RHOB</name>
<dbReference type="CDD" id="cd02227">
    <property type="entry name" value="cupin_TM1112-like"/>
    <property type="match status" value="1"/>
</dbReference>
<sequence>MTLLHRIDRSAIIPEEARPAPEIVLDGDPVHTTWNMEDRDGLYCGMWQSTPGKWRVSYAEWEYVYIHEGVSVLTDAAGTATMLKAGDSWIIRPGFEGTWEVIETTLKDYVILS</sequence>